<dbReference type="InterPro" id="IPR022894">
    <property type="entry name" value="Oligoribonuclease"/>
</dbReference>
<name>W9YE87_9EURO</name>
<keyword evidence="3" id="KW-0378">Hydrolase</keyword>
<dbReference type="GeneID" id="19159775"/>
<dbReference type="SMART" id="SM00479">
    <property type="entry name" value="EXOIII"/>
    <property type="match status" value="1"/>
</dbReference>
<proteinExistence type="inferred from homology"/>
<dbReference type="GO" id="GO:0000175">
    <property type="term" value="F:3'-5'-RNA exonuclease activity"/>
    <property type="evidence" value="ECO:0007669"/>
    <property type="project" value="InterPro"/>
</dbReference>
<dbReference type="STRING" id="1182541.W9YE87"/>
<dbReference type="GO" id="GO:0005739">
    <property type="term" value="C:mitochondrion"/>
    <property type="evidence" value="ECO:0007669"/>
    <property type="project" value="TreeGrafter"/>
</dbReference>
<dbReference type="Proteomes" id="UP000019484">
    <property type="component" value="Unassembled WGS sequence"/>
</dbReference>
<evidence type="ECO:0000256" key="2">
    <source>
        <dbReference type="ARBA" id="ARBA00022722"/>
    </source>
</evidence>
<comment type="caution">
    <text evidence="7">The sequence shown here is derived from an EMBL/GenBank/DDBJ whole genome shotgun (WGS) entry which is preliminary data.</text>
</comment>
<accession>W9YE87</accession>
<dbReference type="RefSeq" id="XP_007723976.1">
    <property type="nucleotide sequence ID" value="XM_007725786.1"/>
</dbReference>
<dbReference type="EMBL" id="AMWN01000004">
    <property type="protein sequence ID" value="EXJ87970.1"/>
    <property type="molecule type" value="Genomic_DNA"/>
</dbReference>
<dbReference type="OrthoDB" id="270189at2759"/>
<evidence type="ECO:0000256" key="1">
    <source>
        <dbReference type="ARBA" id="ARBA00009921"/>
    </source>
</evidence>
<dbReference type="InterPro" id="IPR013520">
    <property type="entry name" value="Ribonucl_H"/>
</dbReference>
<evidence type="ECO:0000256" key="4">
    <source>
        <dbReference type="ARBA" id="ARBA00022839"/>
    </source>
</evidence>
<reference evidence="7 8" key="1">
    <citation type="submission" date="2013-03" db="EMBL/GenBank/DDBJ databases">
        <title>The Genome Sequence of Capronia coronata CBS 617.96.</title>
        <authorList>
            <consortium name="The Broad Institute Genomics Platform"/>
            <person name="Cuomo C."/>
            <person name="de Hoog S."/>
            <person name="Gorbushina A."/>
            <person name="Walker B."/>
            <person name="Young S.K."/>
            <person name="Zeng Q."/>
            <person name="Gargeya S."/>
            <person name="Fitzgerald M."/>
            <person name="Haas B."/>
            <person name="Abouelleil A."/>
            <person name="Allen A.W."/>
            <person name="Alvarado L."/>
            <person name="Arachchi H.M."/>
            <person name="Berlin A.M."/>
            <person name="Chapman S.B."/>
            <person name="Gainer-Dewar J."/>
            <person name="Goldberg J."/>
            <person name="Griggs A."/>
            <person name="Gujja S."/>
            <person name="Hansen M."/>
            <person name="Howarth C."/>
            <person name="Imamovic A."/>
            <person name="Ireland A."/>
            <person name="Larimer J."/>
            <person name="McCowan C."/>
            <person name="Murphy C."/>
            <person name="Pearson M."/>
            <person name="Poon T.W."/>
            <person name="Priest M."/>
            <person name="Roberts A."/>
            <person name="Saif S."/>
            <person name="Shea T."/>
            <person name="Sisk P."/>
            <person name="Sykes S."/>
            <person name="Wortman J."/>
            <person name="Nusbaum C."/>
            <person name="Birren B."/>
        </authorList>
    </citation>
    <scope>NUCLEOTIDE SEQUENCE [LARGE SCALE GENOMIC DNA]</scope>
    <source>
        <strain evidence="7 8">CBS 617.96</strain>
    </source>
</reference>
<feature type="compositionally biased region" description="Polar residues" evidence="5">
    <location>
        <begin position="229"/>
        <end position="243"/>
    </location>
</feature>
<dbReference type="GO" id="GO:0003676">
    <property type="term" value="F:nucleic acid binding"/>
    <property type="evidence" value="ECO:0007669"/>
    <property type="project" value="InterPro"/>
</dbReference>
<feature type="region of interest" description="Disordered" evidence="5">
    <location>
        <begin position="189"/>
        <end position="331"/>
    </location>
</feature>
<feature type="compositionally biased region" description="Low complexity" evidence="5">
    <location>
        <begin position="197"/>
        <end position="208"/>
    </location>
</feature>
<keyword evidence="8" id="KW-1185">Reference proteome</keyword>
<protein>
    <recommendedName>
        <fullName evidence="6">Exonuclease domain-containing protein</fullName>
    </recommendedName>
</protein>
<evidence type="ECO:0000313" key="8">
    <source>
        <dbReference type="Proteomes" id="UP000019484"/>
    </source>
</evidence>
<dbReference type="HOGENOM" id="CLU_064761_3_0_1"/>
<dbReference type="InterPro" id="IPR012337">
    <property type="entry name" value="RNaseH-like_sf"/>
</dbReference>
<evidence type="ECO:0000256" key="5">
    <source>
        <dbReference type="SAM" id="MobiDB-lite"/>
    </source>
</evidence>
<keyword evidence="4" id="KW-0269">Exonuclease</keyword>
<sequence length="331" mass="35262">MTGLNPQTDTIMSVACFLTTSDLQPLDPEGFEVVIQHTPQQLSSMSEWCVRTHGSTGLTQRCLASTTTAQVAADALLAYIKRYIPEPGRALLAGNSIHADKAFLMIPPWNVVLEHLHYRLFDVSAMKEMVRRWARPEVLESAPLKQLRHSAREDVLESIEEARYYKMLIEGSFMAGGNVTSNSNVTGIEAGANTGNQQQQRPAVAAAADDITSGDGDMPPAATAPATRFITSRDQNDNTPLPASSSSPLVAGTRHGHGKDYGGGGFTKGAGTEERHGNLGGSDREGASASARTPPALSTKQGQEAVDMMRNNGTRTGDVGGLDAGFRTDVP</sequence>
<evidence type="ECO:0000256" key="3">
    <source>
        <dbReference type="ARBA" id="ARBA00022801"/>
    </source>
</evidence>
<feature type="compositionally biased region" description="Basic and acidic residues" evidence="5">
    <location>
        <begin position="271"/>
        <end position="286"/>
    </location>
</feature>
<dbReference type="NCBIfam" id="NF003765">
    <property type="entry name" value="PRK05359.1"/>
    <property type="match status" value="1"/>
</dbReference>
<gene>
    <name evidence="7" type="ORF">A1O1_04897</name>
</gene>
<evidence type="ECO:0000313" key="7">
    <source>
        <dbReference type="EMBL" id="EXJ87970.1"/>
    </source>
</evidence>
<dbReference type="Gene3D" id="3.30.420.10">
    <property type="entry name" value="Ribonuclease H-like superfamily/Ribonuclease H"/>
    <property type="match status" value="1"/>
</dbReference>
<dbReference type="PANTHER" id="PTHR11046">
    <property type="entry name" value="OLIGORIBONUCLEASE, MITOCHONDRIAL"/>
    <property type="match status" value="1"/>
</dbReference>
<dbReference type="eggNOG" id="KOG3242">
    <property type="taxonomic scope" value="Eukaryota"/>
</dbReference>
<dbReference type="PANTHER" id="PTHR11046:SF0">
    <property type="entry name" value="OLIGORIBONUCLEASE, MITOCHONDRIAL"/>
    <property type="match status" value="1"/>
</dbReference>
<feature type="domain" description="Exonuclease" evidence="6">
    <location>
        <begin position="1"/>
        <end position="171"/>
    </location>
</feature>
<dbReference type="Pfam" id="PF00929">
    <property type="entry name" value="RNase_T"/>
    <property type="match status" value="1"/>
</dbReference>
<keyword evidence="2" id="KW-0540">Nuclease</keyword>
<comment type="similarity">
    <text evidence="1">Belongs to the oligoribonuclease family.</text>
</comment>
<dbReference type="InterPro" id="IPR036397">
    <property type="entry name" value="RNaseH_sf"/>
</dbReference>
<dbReference type="CDD" id="cd06135">
    <property type="entry name" value="Orn"/>
    <property type="match status" value="1"/>
</dbReference>
<dbReference type="AlphaFoldDB" id="W9YE87"/>
<evidence type="ECO:0000259" key="6">
    <source>
        <dbReference type="SMART" id="SM00479"/>
    </source>
</evidence>
<organism evidence="7 8">
    <name type="scientific">Capronia coronata CBS 617.96</name>
    <dbReference type="NCBI Taxonomy" id="1182541"/>
    <lineage>
        <taxon>Eukaryota</taxon>
        <taxon>Fungi</taxon>
        <taxon>Dikarya</taxon>
        <taxon>Ascomycota</taxon>
        <taxon>Pezizomycotina</taxon>
        <taxon>Eurotiomycetes</taxon>
        <taxon>Chaetothyriomycetidae</taxon>
        <taxon>Chaetothyriales</taxon>
        <taxon>Herpotrichiellaceae</taxon>
        <taxon>Capronia</taxon>
    </lineage>
</organism>
<dbReference type="SUPFAM" id="SSF53098">
    <property type="entry name" value="Ribonuclease H-like"/>
    <property type="match status" value="1"/>
</dbReference>